<dbReference type="SMART" id="SM00028">
    <property type="entry name" value="TPR"/>
    <property type="match status" value="2"/>
</dbReference>
<dbReference type="PANTHER" id="PTHR44227">
    <property type="match status" value="1"/>
</dbReference>
<proteinExistence type="predicted"/>
<organism evidence="3 4">
    <name type="scientific">Oesophagostomum dentatum</name>
    <name type="common">Nodular worm</name>
    <dbReference type="NCBI Taxonomy" id="61180"/>
    <lineage>
        <taxon>Eukaryota</taxon>
        <taxon>Metazoa</taxon>
        <taxon>Ecdysozoa</taxon>
        <taxon>Nematoda</taxon>
        <taxon>Chromadorea</taxon>
        <taxon>Rhabditida</taxon>
        <taxon>Rhabditina</taxon>
        <taxon>Rhabditomorpha</taxon>
        <taxon>Strongyloidea</taxon>
        <taxon>Strongylidae</taxon>
        <taxon>Oesophagostomum</taxon>
    </lineage>
</organism>
<dbReference type="OrthoDB" id="19588at2759"/>
<accession>A0A0B1SDP5</accession>
<dbReference type="EMBL" id="KN590937">
    <property type="protein sequence ID" value="KHJ81345.1"/>
    <property type="molecule type" value="Genomic_DNA"/>
</dbReference>
<evidence type="ECO:0000313" key="4">
    <source>
        <dbReference type="Proteomes" id="UP000053660"/>
    </source>
</evidence>
<dbReference type="Pfam" id="PF13181">
    <property type="entry name" value="TPR_8"/>
    <property type="match status" value="1"/>
</dbReference>
<keyword evidence="2" id="KW-0802">TPR repeat</keyword>
<dbReference type="Proteomes" id="UP000053660">
    <property type="component" value="Unassembled WGS sequence"/>
</dbReference>
<dbReference type="InterPro" id="IPR011990">
    <property type="entry name" value="TPR-like_helical_dom_sf"/>
</dbReference>
<dbReference type="InterPro" id="IPR052346">
    <property type="entry name" value="O-mannosyl-transferase_TMTC"/>
</dbReference>
<evidence type="ECO:0000313" key="3">
    <source>
        <dbReference type="EMBL" id="KHJ81345.1"/>
    </source>
</evidence>
<sequence length="160" mass="17866">MFELLTQQSLRSSKTHKDIVCRLDSEHSRALTNFFVLVHELNRCDDALETASSIPDSSINGVAPVAFQIGSCLGSCGIFPEAEKYLKMAVQLKPHNAVYHTNLGVLYQRWARYELAEKSYLKALALGGDRGSTLFNLKLIQENLNRTRTGAKQAYSIFPS</sequence>
<reference evidence="3 4" key="1">
    <citation type="submission" date="2014-03" db="EMBL/GenBank/DDBJ databases">
        <title>Draft genome of the hookworm Oesophagostomum dentatum.</title>
        <authorList>
            <person name="Mitreva M."/>
        </authorList>
    </citation>
    <scope>NUCLEOTIDE SEQUENCE [LARGE SCALE GENOMIC DNA]</scope>
    <source>
        <strain evidence="3 4">OD-Hann</strain>
    </source>
</reference>
<dbReference type="PANTHER" id="PTHR44227:SF3">
    <property type="entry name" value="PROTEIN O-MANNOSYL-TRANSFERASE TMTC4"/>
    <property type="match status" value="1"/>
</dbReference>
<gene>
    <name evidence="3" type="ORF">OESDEN_18969</name>
</gene>
<evidence type="ECO:0000256" key="1">
    <source>
        <dbReference type="ARBA" id="ARBA00022737"/>
    </source>
</evidence>
<dbReference type="GO" id="GO:0030968">
    <property type="term" value="P:endoplasmic reticulum unfolded protein response"/>
    <property type="evidence" value="ECO:0007669"/>
    <property type="project" value="TreeGrafter"/>
</dbReference>
<evidence type="ECO:0000256" key="2">
    <source>
        <dbReference type="ARBA" id="ARBA00022803"/>
    </source>
</evidence>
<dbReference type="SUPFAM" id="SSF48452">
    <property type="entry name" value="TPR-like"/>
    <property type="match status" value="1"/>
</dbReference>
<dbReference type="InterPro" id="IPR019734">
    <property type="entry name" value="TPR_rpt"/>
</dbReference>
<dbReference type="Gene3D" id="1.25.40.10">
    <property type="entry name" value="Tetratricopeptide repeat domain"/>
    <property type="match status" value="1"/>
</dbReference>
<keyword evidence="1" id="KW-0677">Repeat</keyword>
<protein>
    <submittedName>
        <fullName evidence="3">Tetratricopeptide repeat protein</fullName>
    </submittedName>
</protein>
<dbReference type="GO" id="GO:0035269">
    <property type="term" value="P:protein O-linked glycosylation via mannose"/>
    <property type="evidence" value="ECO:0007669"/>
    <property type="project" value="TreeGrafter"/>
</dbReference>
<dbReference type="GO" id="GO:0005783">
    <property type="term" value="C:endoplasmic reticulum"/>
    <property type="evidence" value="ECO:0007669"/>
    <property type="project" value="TreeGrafter"/>
</dbReference>
<dbReference type="AlphaFoldDB" id="A0A0B1SDP5"/>
<keyword evidence="4" id="KW-1185">Reference proteome</keyword>
<dbReference type="GO" id="GO:0000030">
    <property type="term" value="F:mannosyltransferase activity"/>
    <property type="evidence" value="ECO:0007669"/>
    <property type="project" value="TreeGrafter"/>
</dbReference>
<name>A0A0B1SDP5_OESDE</name>